<keyword evidence="1" id="KW-0812">Transmembrane</keyword>
<dbReference type="EMBL" id="QOIN01000042">
    <property type="protein sequence ID" value="RCG23585.1"/>
    <property type="molecule type" value="Genomic_DNA"/>
</dbReference>
<sequence length="169" mass="17645">MLALVSGVGLLKTDYLDVKSVVEEAKPGVFTLDRCEHSGGTDQGPSTFCYGDFRSSDGELELTDVPLKESHDAEGTEAGEAFPAHALRPDVGPAEVFRTDDQGESDLAMRGIGALGLALLGVMLGGFAGRMMMGPGPARSRLGAWLGFGTVVSLLLWLIGRGTGGGFWA</sequence>
<feature type="transmembrane region" description="Helical" evidence="1">
    <location>
        <begin position="142"/>
        <end position="160"/>
    </location>
</feature>
<organism evidence="2 3">
    <name type="scientific">Streptomyces diacarni</name>
    <dbReference type="NCBI Taxonomy" id="2800381"/>
    <lineage>
        <taxon>Bacteria</taxon>
        <taxon>Bacillati</taxon>
        <taxon>Actinomycetota</taxon>
        <taxon>Actinomycetes</taxon>
        <taxon>Kitasatosporales</taxon>
        <taxon>Streptomycetaceae</taxon>
        <taxon>Streptomyces</taxon>
    </lineage>
</organism>
<dbReference type="Proteomes" id="UP000252914">
    <property type="component" value="Unassembled WGS sequence"/>
</dbReference>
<evidence type="ECO:0000256" key="1">
    <source>
        <dbReference type="SAM" id="Phobius"/>
    </source>
</evidence>
<evidence type="ECO:0000313" key="2">
    <source>
        <dbReference type="EMBL" id="RCG23585.1"/>
    </source>
</evidence>
<name>A0A367F1A8_9ACTN</name>
<protein>
    <submittedName>
        <fullName evidence="2">Uncharacterized protein</fullName>
    </submittedName>
</protein>
<reference evidence="2 3" key="1">
    <citation type="submission" date="2018-06" db="EMBL/GenBank/DDBJ databases">
        <title>Streptomyces reniochalinae sp. nov. and Streptomyces diacarnus sp. nov. from marine sponges.</title>
        <authorList>
            <person name="Li L."/>
        </authorList>
    </citation>
    <scope>NUCLEOTIDE SEQUENCE [LARGE SCALE GENOMIC DNA]</scope>
    <source>
        <strain evidence="2 3">LHW51701</strain>
    </source>
</reference>
<keyword evidence="1" id="KW-0472">Membrane</keyword>
<accession>A0A367F1A8</accession>
<proteinExistence type="predicted"/>
<keyword evidence="3" id="KW-1185">Reference proteome</keyword>
<keyword evidence="1" id="KW-1133">Transmembrane helix</keyword>
<gene>
    <name evidence="2" type="ORF">DTL70_13030</name>
</gene>
<comment type="caution">
    <text evidence="2">The sequence shown here is derived from an EMBL/GenBank/DDBJ whole genome shotgun (WGS) entry which is preliminary data.</text>
</comment>
<dbReference type="AlphaFoldDB" id="A0A367F1A8"/>
<evidence type="ECO:0000313" key="3">
    <source>
        <dbReference type="Proteomes" id="UP000252914"/>
    </source>
</evidence>
<feature type="transmembrane region" description="Helical" evidence="1">
    <location>
        <begin position="107"/>
        <end position="130"/>
    </location>
</feature>